<dbReference type="OrthoDB" id="2390117at2"/>
<proteinExistence type="predicted"/>
<dbReference type="STRING" id="576118.SAMN05216216_101184"/>
<protein>
    <submittedName>
        <fullName evidence="1">Uncharacterized protein</fullName>
    </submittedName>
</protein>
<organism evidence="1 2">
    <name type="scientific">Lacicoccus qingdaonensis</name>
    <dbReference type="NCBI Taxonomy" id="576118"/>
    <lineage>
        <taxon>Bacteria</taxon>
        <taxon>Bacillati</taxon>
        <taxon>Bacillota</taxon>
        <taxon>Bacilli</taxon>
        <taxon>Bacillales</taxon>
        <taxon>Salinicoccaceae</taxon>
        <taxon>Lacicoccus</taxon>
    </lineage>
</organism>
<gene>
    <name evidence="1" type="ORF">SAMN05216216_101184</name>
</gene>
<name>A0A1G9AB22_9BACL</name>
<accession>A0A1G9AB22</accession>
<dbReference type="RefSeq" id="WP_092983736.1">
    <property type="nucleotide sequence ID" value="NZ_FNFY01000001.1"/>
</dbReference>
<reference evidence="2" key="1">
    <citation type="submission" date="2016-10" db="EMBL/GenBank/DDBJ databases">
        <authorList>
            <person name="Varghese N."/>
            <person name="Submissions S."/>
        </authorList>
    </citation>
    <scope>NUCLEOTIDE SEQUENCE [LARGE SCALE GENOMIC DNA]</scope>
    <source>
        <strain evidence="2">CGMCC 1.8895</strain>
    </source>
</reference>
<evidence type="ECO:0000313" key="2">
    <source>
        <dbReference type="Proteomes" id="UP000199008"/>
    </source>
</evidence>
<dbReference type="Proteomes" id="UP000199008">
    <property type="component" value="Unassembled WGS sequence"/>
</dbReference>
<sequence>MIFDTLILNDRKFNVEGQLRIKENHEVKIIFEDLDLGTYLKELPADDRNIDYLELRNVHETRYDTKSVELTHITIDGKHYHATFK</sequence>
<keyword evidence="2" id="KW-1185">Reference proteome</keyword>
<evidence type="ECO:0000313" key="1">
    <source>
        <dbReference type="EMBL" id="SDK24497.1"/>
    </source>
</evidence>
<dbReference type="EMBL" id="FNFY01000001">
    <property type="protein sequence ID" value="SDK24497.1"/>
    <property type="molecule type" value="Genomic_DNA"/>
</dbReference>
<dbReference type="AlphaFoldDB" id="A0A1G9AB22"/>